<evidence type="ECO:0000313" key="2">
    <source>
        <dbReference type="Proteomes" id="UP001054945"/>
    </source>
</evidence>
<comment type="caution">
    <text evidence="1">The sequence shown here is derived from an EMBL/GenBank/DDBJ whole genome shotgun (WGS) entry which is preliminary data.</text>
</comment>
<name>A0AAV4T2Q5_CAEEX</name>
<accession>A0AAV4T2Q5</accession>
<dbReference type="AlphaFoldDB" id="A0AAV4T2Q5"/>
<protein>
    <submittedName>
        <fullName evidence="1">MAM and LDL-receptor class A domain-containing protein 2</fullName>
    </submittedName>
</protein>
<proteinExistence type="predicted"/>
<dbReference type="Gene3D" id="2.60.120.200">
    <property type="match status" value="1"/>
</dbReference>
<dbReference type="EMBL" id="BPLR01010605">
    <property type="protein sequence ID" value="GIY40405.1"/>
    <property type="molecule type" value="Genomic_DNA"/>
</dbReference>
<reference evidence="1 2" key="1">
    <citation type="submission" date="2021-06" db="EMBL/GenBank/DDBJ databases">
        <title>Caerostris extrusa draft genome.</title>
        <authorList>
            <person name="Kono N."/>
            <person name="Arakawa K."/>
        </authorList>
    </citation>
    <scope>NUCLEOTIDE SEQUENCE [LARGE SCALE GENOMIC DNA]</scope>
</reference>
<sequence>MGTGTGNFCIGFWYYMNVEGDNRFKVNAEHTLHWWKSAEFVSFWSREGNTGYRWRHAYVHVKSNRRNPRVTLCFGVFALYYVLN</sequence>
<evidence type="ECO:0000313" key="1">
    <source>
        <dbReference type="EMBL" id="GIY40405.1"/>
    </source>
</evidence>
<keyword evidence="2" id="KW-1185">Reference proteome</keyword>
<gene>
    <name evidence="1" type="primary">MLRP2_17</name>
    <name evidence="1" type="ORF">CEXT_523841</name>
</gene>
<dbReference type="Proteomes" id="UP001054945">
    <property type="component" value="Unassembled WGS sequence"/>
</dbReference>
<organism evidence="1 2">
    <name type="scientific">Caerostris extrusa</name>
    <name type="common">Bark spider</name>
    <name type="synonym">Caerostris bankana</name>
    <dbReference type="NCBI Taxonomy" id="172846"/>
    <lineage>
        <taxon>Eukaryota</taxon>
        <taxon>Metazoa</taxon>
        <taxon>Ecdysozoa</taxon>
        <taxon>Arthropoda</taxon>
        <taxon>Chelicerata</taxon>
        <taxon>Arachnida</taxon>
        <taxon>Araneae</taxon>
        <taxon>Araneomorphae</taxon>
        <taxon>Entelegynae</taxon>
        <taxon>Araneoidea</taxon>
        <taxon>Araneidae</taxon>
        <taxon>Caerostris</taxon>
    </lineage>
</organism>